<dbReference type="Pfam" id="PF17653">
    <property type="entry name" value="DUF5522"/>
    <property type="match status" value="1"/>
</dbReference>
<dbReference type="EMBL" id="CP014504">
    <property type="protein sequence ID" value="AMP99963.1"/>
    <property type="molecule type" value="Genomic_DNA"/>
</dbReference>
<dbReference type="RefSeq" id="WP_198163538.1">
    <property type="nucleotide sequence ID" value="NZ_CP014504.1"/>
</dbReference>
<dbReference type="KEGG" id="pcm:AY601_3090"/>
<evidence type="ECO:0000313" key="1">
    <source>
        <dbReference type="EMBL" id="AMP99963.1"/>
    </source>
</evidence>
<gene>
    <name evidence="1" type="ORF">AY601_3090</name>
</gene>
<proteinExistence type="predicted"/>
<organism evidence="1 2">
    <name type="scientific">Pedobacter cryoconitis</name>
    <dbReference type="NCBI Taxonomy" id="188932"/>
    <lineage>
        <taxon>Bacteria</taxon>
        <taxon>Pseudomonadati</taxon>
        <taxon>Bacteroidota</taxon>
        <taxon>Sphingobacteriia</taxon>
        <taxon>Sphingobacteriales</taxon>
        <taxon>Sphingobacteriaceae</taxon>
        <taxon>Pedobacter</taxon>
    </lineage>
</organism>
<accession>A0A127VF49</accession>
<dbReference type="InterPro" id="IPR040807">
    <property type="entry name" value="DUF5522"/>
</dbReference>
<reference evidence="1 2" key="1">
    <citation type="submission" date="2016-03" db="EMBL/GenBank/DDBJ databases">
        <title>Complete genome sequence of Pedobacter cryoconitis PAMC 27485.</title>
        <authorList>
            <person name="Lee J."/>
            <person name="Kim O.-S."/>
        </authorList>
    </citation>
    <scope>NUCLEOTIDE SEQUENCE [LARGE SCALE GENOMIC DNA]</scope>
    <source>
        <strain evidence="1 2">PAMC 27485</strain>
    </source>
</reference>
<dbReference type="Proteomes" id="UP000071561">
    <property type="component" value="Chromosome"/>
</dbReference>
<dbReference type="PATRIC" id="fig|188932.3.peg.3220"/>
<keyword evidence="2" id="KW-1185">Reference proteome</keyword>
<dbReference type="AlphaFoldDB" id="A0A127VF49"/>
<protein>
    <submittedName>
        <fullName evidence="1">Uncharacterized protein</fullName>
    </submittedName>
</protein>
<evidence type="ECO:0000313" key="2">
    <source>
        <dbReference type="Proteomes" id="UP000071561"/>
    </source>
</evidence>
<name>A0A127VF49_9SPHI</name>
<sequence length="57" mass="6803">MEQSADYYFNEEGLMVFTETYHLKRGYCCKNGCKHCPWKYGRKKDNGNNSELNSEKR</sequence>